<name>A0ABD3P2J0_9STRA</name>
<dbReference type="GO" id="GO:0019887">
    <property type="term" value="F:protein kinase regulator activity"/>
    <property type="evidence" value="ECO:0007669"/>
    <property type="project" value="UniProtKB-ARBA"/>
</dbReference>
<dbReference type="SMART" id="SM00385">
    <property type="entry name" value="CYCLIN"/>
    <property type="match status" value="2"/>
</dbReference>
<evidence type="ECO:0000313" key="8">
    <source>
        <dbReference type="Proteomes" id="UP001530400"/>
    </source>
</evidence>
<protein>
    <recommendedName>
        <fullName evidence="9">Cyclin N-terminal domain-containing protein</fullName>
    </recommendedName>
</protein>
<dbReference type="InterPro" id="IPR013763">
    <property type="entry name" value="Cyclin-like_dom"/>
</dbReference>
<evidence type="ECO:0000256" key="2">
    <source>
        <dbReference type="ARBA" id="ARBA00023127"/>
    </source>
</evidence>
<organism evidence="7 8">
    <name type="scientific">Cyclotella atomus</name>
    <dbReference type="NCBI Taxonomy" id="382360"/>
    <lineage>
        <taxon>Eukaryota</taxon>
        <taxon>Sar</taxon>
        <taxon>Stramenopiles</taxon>
        <taxon>Ochrophyta</taxon>
        <taxon>Bacillariophyta</taxon>
        <taxon>Coscinodiscophyceae</taxon>
        <taxon>Thalassiosirophycidae</taxon>
        <taxon>Stephanodiscales</taxon>
        <taxon>Stephanodiscaceae</taxon>
        <taxon>Cyclotella</taxon>
    </lineage>
</organism>
<dbReference type="SUPFAM" id="SSF47954">
    <property type="entry name" value="Cyclin-like"/>
    <property type="match status" value="2"/>
</dbReference>
<accession>A0ABD3P2J0</accession>
<evidence type="ECO:0000313" key="7">
    <source>
        <dbReference type="EMBL" id="KAL3781807.1"/>
    </source>
</evidence>
<sequence>MPVSTRSSQPMIEPNGDFMFKPISSWEHSIEVTMEDVSYLSRPFGLTENVDAKLGIETSDLYNDMLERQTDYVSAQTYSPTASYIPYRRYLVDWMSDVGEQCSLHTTTVHVSILFLDKIFRSADIPRNKWQLLATACLSVAAKYEEAEEHCPPIPDLLKLTKLSQVGHTSLSFREGEVEVLRLLGWRLRAVPPLHVIGYYLAKGSIFEADRWQGKELIEKIPKYIKKYAEFFCNLTLQEYSFQQYLPTQLAAAILYASRVSLQITPRWRPELEVLTGYEEKDIIPLFNHVWEYYEEQFPGHGARSISPRSVAGKEFQ</sequence>
<gene>
    <name evidence="7" type="ORF">ACHAWO_000874</name>
</gene>
<dbReference type="InterPro" id="IPR004367">
    <property type="entry name" value="Cyclin_C-dom"/>
</dbReference>
<dbReference type="Pfam" id="PF02984">
    <property type="entry name" value="Cyclin_C"/>
    <property type="match status" value="1"/>
</dbReference>
<evidence type="ECO:0000256" key="4">
    <source>
        <dbReference type="RuleBase" id="RU000383"/>
    </source>
</evidence>
<dbReference type="GO" id="GO:0051301">
    <property type="term" value="P:cell division"/>
    <property type="evidence" value="ECO:0007669"/>
    <property type="project" value="UniProtKB-KW"/>
</dbReference>
<evidence type="ECO:0000259" key="5">
    <source>
        <dbReference type="SMART" id="SM00385"/>
    </source>
</evidence>
<feature type="domain" description="Cyclin C-terminal" evidence="6">
    <location>
        <begin position="191"/>
        <end position="312"/>
    </location>
</feature>
<dbReference type="PROSITE" id="PS00292">
    <property type="entry name" value="CYCLINS"/>
    <property type="match status" value="1"/>
</dbReference>
<dbReference type="InterPro" id="IPR006671">
    <property type="entry name" value="Cyclin_N"/>
</dbReference>
<dbReference type="CDD" id="cd20529">
    <property type="entry name" value="CYCLIN_CCNJ-like_rpt2"/>
    <property type="match status" value="1"/>
</dbReference>
<evidence type="ECO:0000256" key="3">
    <source>
        <dbReference type="ARBA" id="ARBA00023306"/>
    </source>
</evidence>
<comment type="similarity">
    <text evidence="4">Belongs to the cyclin family.</text>
</comment>
<reference evidence="7 8" key="1">
    <citation type="submission" date="2024-10" db="EMBL/GenBank/DDBJ databases">
        <title>Updated reference genomes for cyclostephanoid diatoms.</title>
        <authorList>
            <person name="Roberts W.R."/>
            <person name="Alverson A.J."/>
        </authorList>
    </citation>
    <scope>NUCLEOTIDE SEQUENCE [LARGE SCALE GENOMIC DNA]</scope>
    <source>
        <strain evidence="7 8">AJA010-31</strain>
    </source>
</reference>
<dbReference type="Gene3D" id="1.10.472.10">
    <property type="entry name" value="Cyclin-like"/>
    <property type="match status" value="2"/>
</dbReference>
<evidence type="ECO:0000259" key="6">
    <source>
        <dbReference type="SMART" id="SM01332"/>
    </source>
</evidence>
<keyword evidence="1" id="KW-0132">Cell division</keyword>
<comment type="caution">
    <text evidence="7">The sequence shown here is derived from an EMBL/GenBank/DDBJ whole genome shotgun (WGS) entry which is preliminary data.</text>
</comment>
<dbReference type="InterPro" id="IPR048258">
    <property type="entry name" value="Cyclins_cyclin-box"/>
</dbReference>
<dbReference type="FunFam" id="1.10.472.10:FF:000256">
    <property type="entry name" value="Cyclin A3, putative"/>
    <property type="match status" value="1"/>
</dbReference>
<feature type="domain" description="Cyclin-like" evidence="5">
    <location>
        <begin position="93"/>
        <end position="182"/>
    </location>
</feature>
<feature type="domain" description="Cyclin-like" evidence="5">
    <location>
        <begin position="219"/>
        <end position="292"/>
    </location>
</feature>
<keyword evidence="8" id="KW-1185">Reference proteome</keyword>
<dbReference type="AlphaFoldDB" id="A0ABD3P2J0"/>
<proteinExistence type="inferred from homology"/>
<dbReference type="Pfam" id="PF00134">
    <property type="entry name" value="Cyclin_N"/>
    <property type="match status" value="1"/>
</dbReference>
<dbReference type="InterPro" id="IPR036915">
    <property type="entry name" value="Cyclin-like_sf"/>
</dbReference>
<keyword evidence="3" id="KW-0131">Cell cycle</keyword>
<dbReference type="FunFam" id="1.10.472.10:FF:000010">
    <property type="entry name" value="G1/S-specific cyclin Cln1"/>
    <property type="match status" value="1"/>
</dbReference>
<dbReference type="InterPro" id="IPR039361">
    <property type="entry name" value="Cyclin"/>
</dbReference>
<dbReference type="EMBL" id="JALLPJ020000830">
    <property type="protein sequence ID" value="KAL3781807.1"/>
    <property type="molecule type" value="Genomic_DNA"/>
</dbReference>
<dbReference type="SMART" id="SM01332">
    <property type="entry name" value="Cyclin_C"/>
    <property type="match status" value="1"/>
</dbReference>
<evidence type="ECO:0000256" key="1">
    <source>
        <dbReference type="ARBA" id="ARBA00022618"/>
    </source>
</evidence>
<dbReference type="Proteomes" id="UP001530400">
    <property type="component" value="Unassembled WGS sequence"/>
</dbReference>
<dbReference type="PANTHER" id="PTHR10177">
    <property type="entry name" value="CYCLINS"/>
    <property type="match status" value="1"/>
</dbReference>
<evidence type="ECO:0008006" key="9">
    <source>
        <dbReference type="Google" id="ProtNLM"/>
    </source>
</evidence>
<dbReference type="GO" id="GO:0051726">
    <property type="term" value="P:regulation of cell cycle"/>
    <property type="evidence" value="ECO:0007669"/>
    <property type="project" value="UniProtKB-ARBA"/>
</dbReference>
<keyword evidence="2 4" id="KW-0195">Cyclin</keyword>